<sequence>MPHSPKSVPRFPTPPLIIQNQRFEVYRSSSSKRSPVMSAASQTTPVKTYSQAVSGSEGTRSEPASKIVKKVSRKPKKQFNSPEIVPSEWDRDSDSSAKQNEPRPSASSVIRPAKAEVKTNEIANSAKADKIKAKKNNQPDSSPHEEANKKKTTRSNYPLPNVDPFKSKEKVSKLIDKDAISHLTFKKVDREALAVDKAANTVTSSNSSDQASRADVASVQVDPLSEAAKTLLNGPKTFNKPIDRSTQKSLDNYFVPQGRTVRSVSSQSSNHPRSSSASESFIASEGSDLDIITGATAQLWSKPKTLPAPLEEDILLKFCPAFHPLLQGVKLNQEYFRRAEKTKDEDLKVVALRSASELQTDLLRSITQEEFQKIFNWDPKSEFDEYLNTQKGRTFLKERGAEVTPTPPPEVQMQPPEATQSHPRDQPTETHPQMYSGWTIVFDCLFWIPEPQSTRLKS</sequence>
<feature type="compositionally biased region" description="Polar residues" evidence="1">
    <location>
        <begin position="42"/>
        <end position="58"/>
    </location>
</feature>
<feature type="region of interest" description="Disordered" evidence="1">
    <location>
        <begin position="398"/>
        <end position="432"/>
    </location>
</feature>
<dbReference type="OrthoDB" id="2510764at2759"/>
<feature type="compositionally biased region" description="Basic residues" evidence="1">
    <location>
        <begin position="67"/>
        <end position="77"/>
    </location>
</feature>
<feature type="region of interest" description="Disordered" evidence="1">
    <location>
        <begin position="26"/>
        <end position="170"/>
    </location>
</feature>
<organism evidence="2 4">
    <name type="scientific">Puccinia graminis f. sp. tritici</name>
    <dbReference type="NCBI Taxonomy" id="56615"/>
    <lineage>
        <taxon>Eukaryota</taxon>
        <taxon>Fungi</taxon>
        <taxon>Dikarya</taxon>
        <taxon>Basidiomycota</taxon>
        <taxon>Pucciniomycotina</taxon>
        <taxon>Pucciniomycetes</taxon>
        <taxon>Pucciniales</taxon>
        <taxon>Pucciniaceae</taxon>
        <taxon>Puccinia</taxon>
    </lineage>
</organism>
<dbReference type="EMBL" id="VSWC01000106">
    <property type="protein sequence ID" value="KAA1085294.1"/>
    <property type="molecule type" value="Genomic_DNA"/>
</dbReference>
<comment type="caution">
    <text evidence="2">The sequence shown here is derived from an EMBL/GenBank/DDBJ whole genome shotgun (WGS) entry which is preliminary data.</text>
</comment>
<dbReference type="Proteomes" id="UP000325313">
    <property type="component" value="Unassembled WGS sequence"/>
</dbReference>
<dbReference type="Proteomes" id="UP000324748">
    <property type="component" value="Unassembled WGS sequence"/>
</dbReference>
<feature type="region of interest" description="Disordered" evidence="1">
    <location>
        <begin position="198"/>
        <end position="217"/>
    </location>
</feature>
<proteinExistence type="predicted"/>
<evidence type="ECO:0000313" key="4">
    <source>
        <dbReference type="Proteomes" id="UP000324748"/>
    </source>
</evidence>
<accession>A0A5B0NA25</accession>
<evidence type="ECO:0000313" key="5">
    <source>
        <dbReference type="Proteomes" id="UP000325313"/>
    </source>
</evidence>
<name>A0A5B0NA25_PUCGR</name>
<feature type="compositionally biased region" description="Low complexity" evidence="1">
    <location>
        <begin position="27"/>
        <end position="41"/>
    </location>
</feature>
<feature type="region of interest" description="Disordered" evidence="1">
    <location>
        <begin position="261"/>
        <end position="281"/>
    </location>
</feature>
<feature type="compositionally biased region" description="Low complexity" evidence="1">
    <location>
        <begin position="263"/>
        <end position="281"/>
    </location>
</feature>
<evidence type="ECO:0000313" key="2">
    <source>
        <dbReference type="EMBL" id="KAA1085294.1"/>
    </source>
</evidence>
<protein>
    <submittedName>
        <fullName evidence="2">Uncharacterized protein</fullName>
    </submittedName>
</protein>
<gene>
    <name evidence="2" type="ORF">PGT21_002150</name>
    <name evidence="3" type="ORF">PGTUg99_013850</name>
</gene>
<feature type="compositionally biased region" description="Polar residues" evidence="1">
    <location>
        <begin position="200"/>
        <end position="211"/>
    </location>
</feature>
<reference evidence="4 5" key="1">
    <citation type="submission" date="2019-05" db="EMBL/GenBank/DDBJ databases">
        <title>Emergence of the Ug99 lineage of the wheat stem rust pathogen through somatic hybridization.</title>
        <authorList>
            <person name="Li F."/>
            <person name="Upadhyaya N.M."/>
            <person name="Sperschneider J."/>
            <person name="Matny O."/>
            <person name="Nguyen-Phuc H."/>
            <person name="Mago R."/>
            <person name="Raley C."/>
            <person name="Miller M.E."/>
            <person name="Silverstein K.A.T."/>
            <person name="Henningsen E."/>
            <person name="Hirsch C.D."/>
            <person name="Visser B."/>
            <person name="Pretorius Z.A."/>
            <person name="Steffenson B.J."/>
            <person name="Schwessinger B."/>
            <person name="Dodds P.N."/>
            <person name="Figueroa M."/>
        </authorList>
    </citation>
    <scope>NUCLEOTIDE SEQUENCE [LARGE SCALE GENOMIC DNA]</scope>
    <source>
        <strain evidence="2">21-0</strain>
        <strain evidence="3 5">Ug99</strain>
    </source>
</reference>
<dbReference type="EMBL" id="VDEP01000145">
    <property type="protein sequence ID" value="KAA1128035.1"/>
    <property type="molecule type" value="Genomic_DNA"/>
</dbReference>
<evidence type="ECO:0000256" key="1">
    <source>
        <dbReference type="SAM" id="MobiDB-lite"/>
    </source>
</evidence>
<keyword evidence="4" id="KW-1185">Reference proteome</keyword>
<evidence type="ECO:0000313" key="3">
    <source>
        <dbReference type="EMBL" id="KAA1128035.1"/>
    </source>
</evidence>
<dbReference type="AlphaFoldDB" id="A0A5B0NA25"/>